<keyword evidence="6 7" id="KW-0472">Membrane</keyword>
<comment type="subcellular location">
    <subcellularLocation>
        <location evidence="1">Cell membrane</location>
        <topology evidence="1">Multi-pass membrane protein</topology>
    </subcellularLocation>
</comment>
<keyword evidence="3" id="KW-1003">Cell membrane</keyword>
<keyword evidence="4 7" id="KW-0812">Transmembrane</keyword>
<proteinExistence type="inferred from homology"/>
<feature type="transmembrane region" description="Helical" evidence="7">
    <location>
        <begin position="49"/>
        <end position="70"/>
    </location>
</feature>
<evidence type="ECO:0000256" key="5">
    <source>
        <dbReference type="ARBA" id="ARBA00022989"/>
    </source>
</evidence>
<dbReference type="InterPro" id="IPR002771">
    <property type="entry name" value="Multi_antbiot-R_MarC"/>
</dbReference>
<feature type="transmembrane region" description="Helical" evidence="7">
    <location>
        <begin position="76"/>
        <end position="98"/>
    </location>
</feature>
<dbReference type="EMBL" id="JNSL01000009">
    <property type="protein sequence ID" value="KGA21325.1"/>
    <property type="molecule type" value="Genomic_DNA"/>
</dbReference>
<evidence type="ECO:0000256" key="2">
    <source>
        <dbReference type="ARBA" id="ARBA00009784"/>
    </source>
</evidence>
<gene>
    <name evidence="8" type="ORF">GM51_2860</name>
</gene>
<evidence type="ECO:0000256" key="6">
    <source>
        <dbReference type="ARBA" id="ARBA00023136"/>
    </source>
</evidence>
<dbReference type="AlphaFoldDB" id="A0A094QAQ5"/>
<comment type="caution">
    <text evidence="8">The sequence shown here is derived from an EMBL/GenBank/DDBJ whole genome shotgun (WGS) entry which is preliminary data.</text>
</comment>
<reference evidence="8" key="1">
    <citation type="submission" date="2014-06" db="EMBL/GenBank/DDBJ databases">
        <title>Key roles for freshwater Actinobacteria revealed by deep metagenomic sequencing.</title>
        <authorList>
            <person name="Ghai R."/>
            <person name="Mizuno C.M."/>
            <person name="Picazo A."/>
            <person name="Camacho A."/>
            <person name="Rodriguez-Valera F."/>
        </authorList>
    </citation>
    <scope>NUCLEOTIDE SEQUENCE</scope>
</reference>
<feature type="transmembrane region" description="Helical" evidence="7">
    <location>
        <begin position="177"/>
        <end position="200"/>
    </location>
</feature>
<sequence length="206" mass="21568">MNDVLLVSATTFGIQAFVTLFVIMDPPGATPIFLALVKNEPSRKRILMAWQGATVSLIVIVAFAIFGKFLLDYLHISVEALQGAGGLLLLLIALELLTGRDSSSDNSKDVNVALVPLGTPLLAGPGAIVTTIVFVQNAETTSMKLALAAAIVAVHLAIGLTLMFSTKIVSVIKESGVTLLARIAGLLLAAIAVEMIVQAVKGFFNL</sequence>
<dbReference type="PANTHER" id="PTHR33508:SF1">
    <property type="entry name" value="UPF0056 MEMBRANE PROTEIN YHCE"/>
    <property type="match status" value="1"/>
</dbReference>
<evidence type="ECO:0000256" key="3">
    <source>
        <dbReference type="ARBA" id="ARBA00022475"/>
    </source>
</evidence>
<feature type="transmembrane region" description="Helical" evidence="7">
    <location>
        <begin position="145"/>
        <end position="165"/>
    </location>
</feature>
<protein>
    <submittedName>
        <fullName evidence="8">Antibiotic resistance protein MarC</fullName>
    </submittedName>
</protein>
<dbReference type="GO" id="GO:0005886">
    <property type="term" value="C:plasma membrane"/>
    <property type="evidence" value="ECO:0007669"/>
    <property type="project" value="UniProtKB-SubCell"/>
</dbReference>
<accession>A0A094QAQ5</accession>
<feature type="transmembrane region" description="Helical" evidence="7">
    <location>
        <begin position="12"/>
        <end position="37"/>
    </location>
</feature>
<dbReference type="PANTHER" id="PTHR33508">
    <property type="entry name" value="UPF0056 MEMBRANE PROTEIN YHCE"/>
    <property type="match status" value="1"/>
</dbReference>
<evidence type="ECO:0000313" key="8">
    <source>
        <dbReference type="EMBL" id="KGA21325.1"/>
    </source>
</evidence>
<dbReference type="Pfam" id="PF01914">
    <property type="entry name" value="MarC"/>
    <property type="match status" value="1"/>
</dbReference>
<dbReference type="NCBIfam" id="TIGR00427">
    <property type="entry name" value="NAAT family transporter"/>
    <property type="match status" value="1"/>
</dbReference>
<evidence type="ECO:0000256" key="1">
    <source>
        <dbReference type="ARBA" id="ARBA00004651"/>
    </source>
</evidence>
<keyword evidence="5 7" id="KW-1133">Transmembrane helix</keyword>
<feature type="transmembrane region" description="Helical" evidence="7">
    <location>
        <begin position="110"/>
        <end position="133"/>
    </location>
</feature>
<evidence type="ECO:0000256" key="4">
    <source>
        <dbReference type="ARBA" id="ARBA00022692"/>
    </source>
</evidence>
<name>A0A094QAQ5_9ZZZZ</name>
<organism evidence="8">
    <name type="scientific">freshwater metagenome</name>
    <dbReference type="NCBI Taxonomy" id="449393"/>
    <lineage>
        <taxon>unclassified sequences</taxon>
        <taxon>metagenomes</taxon>
        <taxon>ecological metagenomes</taxon>
    </lineage>
</organism>
<comment type="similarity">
    <text evidence="2">Belongs to the UPF0056 (MarC) family.</text>
</comment>
<evidence type="ECO:0000256" key="7">
    <source>
        <dbReference type="SAM" id="Phobius"/>
    </source>
</evidence>